<dbReference type="eggNOG" id="COG0823">
    <property type="taxonomic scope" value="Bacteria"/>
</dbReference>
<dbReference type="EMBL" id="BAVZ01000004">
    <property type="protein sequence ID" value="GAF07856.1"/>
    <property type="molecule type" value="Genomic_DNA"/>
</dbReference>
<dbReference type="RefSeq" id="WP_036647643.1">
    <property type="nucleotide sequence ID" value="NZ_BAVZ01000004.1"/>
</dbReference>
<name>W7YTA3_9BACL</name>
<gene>
    <name evidence="2" type="ORF">JCM16418_1888</name>
</gene>
<keyword evidence="1" id="KW-0732">Signal</keyword>
<evidence type="ECO:0000313" key="2">
    <source>
        <dbReference type="EMBL" id="GAF07856.1"/>
    </source>
</evidence>
<comment type="caution">
    <text evidence="2">The sequence shown here is derived from an EMBL/GenBank/DDBJ whole genome shotgun (WGS) entry which is preliminary data.</text>
</comment>
<reference evidence="2 3" key="1">
    <citation type="journal article" date="2014" name="Genome Announc.">
        <title>Draft Genome Sequence of Paenibacillus pini JCM 16418T, Isolated from the Rhizosphere of Pine Tree.</title>
        <authorList>
            <person name="Yuki M."/>
            <person name="Oshima K."/>
            <person name="Suda W."/>
            <person name="Oshida Y."/>
            <person name="Kitamura K."/>
            <person name="Iida Y."/>
            <person name="Hattori M."/>
            <person name="Ohkuma M."/>
        </authorList>
    </citation>
    <scope>NUCLEOTIDE SEQUENCE [LARGE SCALE GENOMIC DNA]</scope>
    <source>
        <strain evidence="2 3">JCM 16418</strain>
    </source>
</reference>
<dbReference type="OrthoDB" id="2377048at2"/>
<evidence type="ECO:0000313" key="3">
    <source>
        <dbReference type="Proteomes" id="UP000019364"/>
    </source>
</evidence>
<dbReference type="Pfam" id="PF13028">
    <property type="entry name" value="DUF3889"/>
    <property type="match status" value="1"/>
</dbReference>
<keyword evidence="3" id="KW-1185">Reference proteome</keyword>
<organism evidence="2 3">
    <name type="scientific">Paenibacillus pini JCM 16418</name>
    <dbReference type="NCBI Taxonomy" id="1236976"/>
    <lineage>
        <taxon>Bacteria</taxon>
        <taxon>Bacillati</taxon>
        <taxon>Bacillota</taxon>
        <taxon>Bacilli</taxon>
        <taxon>Bacillales</taxon>
        <taxon>Paenibacillaceae</taxon>
        <taxon>Paenibacillus</taxon>
    </lineage>
</organism>
<proteinExistence type="predicted"/>
<evidence type="ECO:0008006" key="4">
    <source>
        <dbReference type="Google" id="ProtNLM"/>
    </source>
</evidence>
<accession>W7YTA3</accession>
<dbReference type="Gene3D" id="3.10.450.390">
    <property type="entry name" value="Protein of unknown function DUF3889"/>
    <property type="match status" value="1"/>
</dbReference>
<dbReference type="AlphaFoldDB" id="W7YTA3"/>
<feature type="chain" id="PRO_5004904702" description="DUF3889 domain-containing protein" evidence="1">
    <location>
        <begin position="29"/>
        <end position="109"/>
    </location>
</feature>
<evidence type="ECO:0000256" key="1">
    <source>
        <dbReference type="SAM" id="SignalP"/>
    </source>
</evidence>
<dbReference type="InterPro" id="IPR024987">
    <property type="entry name" value="DUF3889"/>
</dbReference>
<dbReference type="STRING" id="1236976.JCM16418_1888"/>
<sequence>MPTNRFMIPIVLSLMLSLSLMFANVSLASSQPSYAKWGRIAMKEAQHKYQAPITDYLHVGRTTISSTQAEETFKLLMTKEGRPSAVFVTIRFNSVTESLVSVRYKETTP</sequence>
<dbReference type="Proteomes" id="UP000019364">
    <property type="component" value="Unassembled WGS sequence"/>
</dbReference>
<feature type="signal peptide" evidence="1">
    <location>
        <begin position="1"/>
        <end position="28"/>
    </location>
</feature>
<protein>
    <recommendedName>
        <fullName evidence="4">DUF3889 domain-containing protein</fullName>
    </recommendedName>
</protein>